<sequence length="504" mass="52840">MDDLRQSGKNNGARVNAGDGAAIAVEPGLRSDCLSYMEVLAQSISVIAPSTVPAAILGLIFAAAGDATWLSFLIGMLGLVAVSYNINQFARRSASAGSLYSYIVKGLGPTTGVLGGWALLFGYTLTGMSTLCGFSVVSHELLSAYGISLSPLWLYALGASGAFLFAYKDVQLSARAMLFFEGAALAAVLALGTIVWRHSDFQIDVAQIRLQGATPGGVLMGVVLVVFAFSGFESSTSLGEEAKDPLRSIPRSVIQSVVVAGLVFIFMAYVTIIGFKDMSADLAKSEAPLSYLATELGWPRLGAFINIGILLSFFSCTLASINSTARIIYAMARHGLMYEALGTAHDKNETPHIAAAVAATITLIVTTSVYLLGASPFESQGYFGTLCSFGFLTAYTLISLAAPAYLYKIGEGGKGALTVSGLAVAFMLVPFLGVIGVPGSELFPPPAYPNNLLVWIFLAYMAVAGAWLASLKILKPRKLPDVLRANGIEGAYRASASTVSSDVN</sequence>
<feature type="transmembrane region" description="Helical" evidence="6">
    <location>
        <begin position="303"/>
        <end position="332"/>
    </location>
</feature>
<dbReference type="Pfam" id="PF00324">
    <property type="entry name" value="AA_permease"/>
    <property type="match status" value="1"/>
</dbReference>
<comment type="subcellular location">
    <subcellularLocation>
        <location evidence="1">Membrane</location>
        <topology evidence="1">Multi-pass membrane protein</topology>
    </subcellularLocation>
</comment>
<evidence type="ECO:0000256" key="1">
    <source>
        <dbReference type="ARBA" id="ARBA00004141"/>
    </source>
</evidence>
<feature type="transmembrane region" description="Helical" evidence="6">
    <location>
        <begin position="381"/>
        <end position="407"/>
    </location>
</feature>
<evidence type="ECO:0000313" key="9">
    <source>
        <dbReference type="Proteomes" id="UP000422569"/>
    </source>
</evidence>
<dbReference type="Gene3D" id="1.20.1740.10">
    <property type="entry name" value="Amino acid/polyamine transporter I"/>
    <property type="match status" value="1"/>
</dbReference>
<evidence type="ECO:0000256" key="6">
    <source>
        <dbReference type="SAM" id="Phobius"/>
    </source>
</evidence>
<feature type="transmembrane region" description="Helical" evidence="6">
    <location>
        <begin position="452"/>
        <end position="474"/>
    </location>
</feature>
<feature type="transmembrane region" description="Helical" evidence="6">
    <location>
        <begin position="99"/>
        <end position="123"/>
    </location>
</feature>
<organism evidence="8 9">
    <name type="scientific">Methylocystis parvus</name>
    <dbReference type="NCBI Taxonomy" id="134"/>
    <lineage>
        <taxon>Bacteria</taxon>
        <taxon>Pseudomonadati</taxon>
        <taxon>Pseudomonadota</taxon>
        <taxon>Alphaproteobacteria</taxon>
        <taxon>Hyphomicrobiales</taxon>
        <taxon>Methylocystaceae</taxon>
        <taxon>Methylocystis</taxon>
    </lineage>
</organism>
<feature type="transmembrane region" description="Helical" evidence="6">
    <location>
        <begin position="69"/>
        <end position="87"/>
    </location>
</feature>
<dbReference type="AlphaFoldDB" id="A0A6B8MCW1"/>
<evidence type="ECO:0000259" key="7">
    <source>
        <dbReference type="Pfam" id="PF00324"/>
    </source>
</evidence>
<feature type="transmembrane region" description="Helical" evidence="6">
    <location>
        <begin position="208"/>
        <end position="232"/>
    </location>
</feature>
<dbReference type="KEGG" id="mpar:F7D14_07975"/>
<keyword evidence="5 6" id="KW-0472">Membrane</keyword>
<feature type="transmembrane region" description="Helical" evidence="6">
    <location>
        <begin position="178"/>
        <end position="196"/>
    </location>
</feature>
<keyword evidence="9" id="KW-1185">Reference proteome</keyword>
<feature type="transmembrane region" description="Helical" evidence="6">
    <location>
        <begin position="253"/>
        <end position="275"/>
    </location>
</feature>
<evidence type="ECO:0000313" key="8">
    <source>
        <dbReference type="EMBL" id="QGM99612.1"/>
    </source>
</evidence>
<evidence type="ECO:0000256" key="3">
    <source>
        <dbReference type="ARBA" id="ARBA00022692"/>
    </source>
</evidence>
<protein>
    <submittedName>
        <fullName evidence="8">APC family permease</fullName>
    </submittedName>
</protein>
<keyword evidence="4 6" id="KW-1133">Transmembrane helix</keyword>
<name>A0A6B8MCW1_9HYPH</name>
<feature type="transmembrane region" description="Helical" evidence="6">
    <location>
        <begin position="143"/>
        <end position="166"/>
    </location>
</feature>
<evidence type="ECO:0000256" key="2">
    <source>
        <dbReference type="ARBA" id="ARBA00022448"/>
    </source>
</evidence>
<dbReference type="GO" id="GO:0016020">
    <property type="term" value="C:membrane"/>
    <property type="evidence" value="ECO:0007669"/>
    <property type="project" value="UniProtKB-SubCell"/>
</dbReference>
<feature type="transmembrane region" description="Helical" evidence="6">
    <location>
        <begin position="419"/>
        <end position="440"/>
    </location>
</feature>
<proteinExistence type="predicted"/>
<accession>A0A6B8MCW1</accession>
<evidence type="ECO:0000256" key="4">
    <source>
        <dbReference type="ARBA" id="ARBA00022989"/>
    </source>
</evidence>
<dbReference type="PANTHER" id="PTHR43243:SF4">
    <property type="entry name" value="CATIONIC AMINO ACID TRANSPORTER 4"/>
    <property type="match status" value="1"/>
</dbReference>
<keyword evidence="2" id="KW-0813">Transport</keyword>
<gene>
    <name evidence="8" type="ORF">F7D14_07975</name>
</gene>
<dbReference type="PANTHER" id="PTHR43243">
    <property type="entry name" value="INNER MEMBRANE TRANSPORTER YGJI-RELATED"/>
    <property type="match status" value="1"/>
</dbReference>
<reference evidence="8 9" key="1">
    <citation type="submission" date="2019-09" db="EMBL/GenBank/DDBJ databases">
        <title>Isolation and complete genome sequencing of Methylocystis species.</title>
        <authorList>
            <person name="Rumah B.L."/>
            <person name="Stead C.E."/>
            <person name="Stevens B.C."/>
            <person name="Minton N.P."/>
            <person name="Grosse-Honebrink A."/>
            <person name="Zhang Y."/>
        </authorList>
    </citation>
    <scope>NUCLEOTIDE SEQUENCE [LARGE SCALE GENOMIC DNA]</scope>
    <source>
        <strain evidence="8 9">BRCS2</strain>
    </source>
</reference>
<feature type="transmembrane region" description="Helical" evidence="6">
    <location>
        <begin position="39"/>
        <end position="63"/>
    </location>
</feature>
<dbReference type="PIRSF" id="PIRSF006060">
    <property type="entry name" value="AA_transporter"/>
    <property type="match status" value="1"/>
</dbReference>
<feature type="domain" description="Amino acid permease/ SLC12A" evidence="7">
    <location>
        <begin position="54"/>
        <end position="403"/>
    </location>
</feature>
<evidence type="ECO:0000256" key="5">
    <source>
        <dbReference type="ARBA" id="ARBA00023136"/>
    </source>
</evidence>
<keyword evidence="3 6" id="KW-0812">Transmembrane</keyword>
<dbReference type="GO" id="GO:0015171">
    <property type="term" value="F:amino acid transmembrane transporter activity"/>
    <property type="evidence" value="ECO:0007669"/>
    <property type="project" value="TreeGrafter"/>
</dbReference>
<dbReference type="InterPro" id="IPR004841">
    <property type="entry name" value="AA-permease/SLC12A_dom"/>
</dbReference>
<dbReference type="Proteomes" id="UP000422569">
    <property type="component" value="Chromosome"/>
</dbReference>
<dbReference type="EMBL" id="CP044331">
    <property type="protein sequence ID" value="QGM99612.1"/>
    <property type="molecule type" value="Genomic_DNA"/>
</dbReference>
<feature type="transmembrane region" description="Helical" evidence="6">
    <location>
        <begin position="353"/>
        <end position="375"/>
    </location>
</feature>